<dbReference type="EMBL" id="JAUHHV010000004">
    <property type="protein sequence ID" value="KAK1427602.1"/>
    <property type="molecule type" value="Genomic_DNA"/>
</dbReference>
<reference evidence="1" key="1">
    <citation type="journal article" date="2023" name="bioRxiv">
        <title>Improved chromosome-level genome assembly for marigold (Tagetes erecta).</title>
        <authorList>
            <person name="Jiang F."/>
            <person name="Yuan L."/>
            <person name="Wang S."/>
            <person name="Wang H."/>
            <person name="Xu D."/>
            <person name="Wang A."/>
            <person name="Fan W."/>
        </authorList>
    </citation>
    <scope>NUCLEOTIDE SEQUENCE</scope>
    <source>
        <strain evidence="1">WSJ</strain>
        <tissue evidence="1">Leaf</tissue>
    </source>
</reference>
<proteinExistence type="predicted"/>
<evidence type="ECO:0000313" key="1">
    <source>
        <dbReference type="EMBL" id="KAK1427602.1"/>
    </source>
</evidence>
<protein>
    <submittedName>
        <fullName evidence="1">Uncharacterized protein</fullName>
    </submittedName>
</protein>
<organism evidence="1 2">
    <name type="scientific">Tagetes erecta</name>
    <name type="common">African marigold</name>
    <dbReference type="NCBI Taxonomy" id="13708"/>
    <lineage>
        <taxon>Eukaryota</taxon>
        <taxon>Viridiplantae</taxon>
        <taxon>Streptophyta</taxon>
        <taxon>Embryophyta</taxon>
        <taxon>Tracheophyta</taxon>
        <taxon>Spermatophyta</taxon>
        <taxon>Magnoliopsida</taxon>
        <taxon>eudicotyledons</taxon>
        <taxon>Gunneridae</taxon>
        <taxon>Pentapetalae</taxon>
        <taxon>asterids</taxon>
        <taxon>campanulids</taxon>
        <taxon>Asterales</taxon>
        <taxon>Asteraceae</taxon>
        <taxon>Asteroideae</taxon>
        <taxon>Heliantheae alliance</taxon>
        <taxon>Tageteae</taxon>
        <taxon>Tagetes</taxon>
    </lineage>
</organism>
<name>A0AAD8KWI0_TARER</name>
<accession>A0AAD8KWI0</accession>
<dbReference type="AlphaFoldDB" id="A0AAD8KWI0"/>
<dbReference type="Proteomes" id="UP001229421">
    <property type="component" value="Unassembled WGS sequence"/>
</dbReference>
<sequence>MDWLLKFSCAYKLFWLLGFDPRSFLQGFSNLSLSFATRVGSWQLRFTRRMALADLSKVLTPNKLKQKETSAKRMFLPSVKGKEGANRVVIDFGSQSKHNMKLCCPSMEDCSLSSFIDCLVGADVIVFLASLKA</sequence>
<gene>
    <name evidence="1" type="ORF">QVD17_16290</name>
</gene>
<keyword evidence="2" id="KW-1185">Reference proteome</keyword>
<comment type="caution">
    <text evidence="1">The sequence shown here is derived from an EMBL/GenBank/DDBJ whole genome shotgun (WGS) entry which is preliminary data.</text>
</comment>
<evidence type="ECO:0000313" key="2">
    <source>
        <dbReference type="Proteomes" id="UP001229421"/>
    </source>
</evidence>